<reference evidence="1 2" key="1">
    <citation type="journal article" date="2018" name="Sci. Rep.">
        <title>Comparative analysis of the Pocillopora damicornis genome highlights role of immune system in coral evolution.</title>
        <authorList>
            <person name="Cunning R."/>
            <person name="Bay R.A."/>
            <person name="Gillette P."/>
            <person name="Baker A.C."/>
            <person name="Traylor-Knowles N."/>
        </authorList>
    </citation>
    <scope>NUCLEOTIDE SEQUENCE [LARGE SCALE GENOMIC DNA]</scope>
    <source>
        <strain evidence="1">RSMAS</strain>
        <tissue evidence="1">Whole animal</tissue>
    </source>
</reference>
<dbReference type="EMBL" id="RCHS01001097">
    <property type="protein sequence ID" value="RMX55255.1"/>
    <property type="molecule type" value="Genomic_DNA"/>
</dbReference>
<dbReference type="Proteomes" id="UP000275408">
    <property type="component" value="Unassembled WGS sequence"/>
</dbReference>
<sequence length="24" mass="3050">MVRAHIYLRQLYFPLVRDWLCRTV</sequence>
<comment type="caution">
    <text evidence="1">The sequence shown here is derived from an EMBL/GenBank/DDBJ whole genome shotgun (WGS) entry which is preliminary data.</text>
</comment>
<accession>A0A3M6UNP5</accession>
<proteinExistence type="predicted"/>
<protein>
    <submittedName>
        <fullName evidence="1">Uncharacterized protein</fullName>
    </submittedName>
</protein>
<evidence type="ECO:0000313" key="2">
    <source>
        <dbReference type="Proteomes" id="UP000275408"/>
    </source>
</evidence>
<name>A0A3M6UNP5_POCDA</name>
<gene>
    <name evidence="1" type="ORF">pdam_00021355</name>
</gene>
<organism evidence="1 2">
    <name type="scientific">Pocillopora damicornis</name>
    <name type="common">Cauliflower coral</name>
    <name type="synonym">Millepora damicornis</name>
    <dbReference type="NCBI Taxonomy" id="46731"/>
    <lineage>
        <taxon>Eukaryota</taxon>
        <taxon>Metazoa</taxon>
        <taxon>Cnidaria</taxon>
        <taxon>Anthozoa</taxon>
        <taxon>Hexacorallia</taxon>
        <taxon>Scleractinia</taxon>
        <taxon>Astrocoeniina</taxon>
        <taxon>Pocilloporidae</taxon>
        <taxon>Pocillopora</taxon>
    </lineage>
</organism>
<evidence type="ECO:0000313" key="1">
    <source>
        <dbReference type="EMBL" id="RMX55255.1"/>
    </source>
</evidence>
<dbReference type="AlphaFoldDB" id="A0A3M6UNP5"/>
<keyword evidence="2" id="KW-1185">Reference proteome</keyword>